<organism evidence="1 2">
    <name type="scientific">Trichonephila clavipes</name>
    <name type="common">Golden silk orbweaver</name>
    <name type="synonym">Nephila clavipes</name>
    <dbReference type="NCBI Taxonomy" id="2585209"/>
    <lineage>
        <taxon>Eukaryota</taxon>
        <taxon>Metazoa</taxon>
        <taxon>Ecdysozoa</taxon>
        <taxon>Arthropoda</taxon>
        <taxon>Chelicerata</taxon>
        <taxon>Arachnida</taxon>
        <taxon>Araneae</taxon>
        <taxon>Araneomorphae</taxon>
        <taxon>Entelegynae</taxon>
        <taxon>Araneoidea</taxon>
        <taxon>Nephilidae</taxon>
        <taxon>Trichonephila</taxon>
    </lineage>
</organism>
<accession>A0A8X7BAQ7</accession>
<name>A0A8X7BAQ7_TRICX</name>
<dbReference type="AlphaFoldDB" id="A0A8X7BAQ7"/>
<dbReference type="EMBL" id="BMAU01021369">
    <property type="protein sequence ID" value="GFY24079.1"/>
    <property type="molecule type" value="Genomic_DNA"/>
</dbReference>
<protein>
    <submittedName>
        <fullName evidence="1">Uncharacterized protein</fullName>
    </submittedName>
</protein>
<proteinExistence type="predicted"/>
<gene>
    <name evidence="1" type="ORF">TNCV_1011321</name>
</gene>
<evidence type="ECO:0000313" key="1">
    <source>
        <dbReference type="EMBL" id="GFY24079.1"/>
    </source>
</evidence>
<keyword evidence="2" id="KW-1185">Reference proteome</keyword>
<comment type="caution">
    <text evidence="1">The sequence shown here is derived from an EMBL/GenBank/DDBJ whole genome shotgun (WGS) entry which is preliminary data.</text>
</comment>
<reference evidence="1" key="1">
    <citation type="submission" date="2020-08" db="EMBL/GenBank/DDBJ databases">
        <title>Multicomponent nature underlies the extraordinary mechanical properties of spider dragline silk.</title>
        <authorList>
            <person name="Kono N."/>
            <person name="Nakamura H."/>
            <person name="Mori M."/>
            <person name="Yoshida Y."/>
            <person name="Ohtoshi R."/>
            <person name="Malay A.D."/>
            <person name="Moran D.A.P."/>
            <person name="Tomita M."/>
            <person name="Numata K."/>
            <person name="Arakawa K."/>
        </authorList>
    </citation>
    <scope>NUCLEOTIDE SEQUENCE</scope>
</reference>
<dbReference type="Proteomes" id="UP000887159">
    <property type="component" value="Unassembled WGS sequence"/>
</dbReference>
<evidence type="ECO:0000313" key="2">
    <source>
        <dbReference type="Proteomes" id="UP000887159"/>
    </source>
</evidence>
<sequence>MQDIPASSDNLGANGHLCVITFVPRVQSFFTCLCSVLASPAHPYGLMGHFPETGPMASKSESLTTISLQETVPVENQIHVTAYTSREIRDSVASMLRLTIRDKWRSSLVVVAHGGPFPRIFPTGLGS</sequence>